<keyword evidence="3" id="KW-1185">Reference proteome</keyword>
<protein>
    <submittedName>
        <fullName evidence="2">Uncharacterized protein</fullName>
    </submittedName>
</protein>
<evidence type="ECO:0000313" key="2">
    <source>
        <dbReference type="EMBL" id="KAI1691006.1"/>
    </source>
</evidence>
<organism evidence="2 3">
    <name type="scientific">Ditylenchus destructor</name>
    <dbReference type="NCBI Taxonomy" id="166010"/>
    <lineage>
        <taxon>Eukaryota</taxon>
        <taxon>Metazoa</taxon>
        <taxon>Ecdysozoa</taxon>
        <taxon>Nematoda</taxon>
        <taxon>Chromadorea</taxon>
        <taxon>Rhabditida</taxon>
        <taxon>Tylenchina</taxon>
        <taxon>Tylenchomorpha</taxon>
        <taxon>Sphaerularioidea</taxon>
        <taxon>Anguinidae</taxon>
        <taxon>Anguininae</taxon>
        <taxon>Ditylenchus</taxon>
    </lineage>
</organism>
<dbReference type="EMBL" id="JAKKPZ010001023">
    <property type="protein sequence ID" value="KAI1691006.1"/>
    <property type="molecule type" value="Genomic_DNA"/>
</dbReference>
<feature type="compositionally biased region" description="Low complexity" evidence="1">
    <location>
        <begin position="1"/>
        <end position="17"/>
    </location>
</feature>
<dbReference type="Proteomes" id="UP001201812">
    <property type="component" value="Unassembled WGS sequence"/>
</dbReference>
<comment type="caution">
    <text evidence="2">The sequence shown here is derived from an EMBL/GenBank/DDBJ whole genome shotgun (WGS) entry which is preliminary data.</text>
</comment>
<evidence type="ECO:0000256" key="1">
    <source>
        <dbReference type="SAM" id="MobiDB-lite"/>
    </source>
</evidence>
<feature type="region of interest" description="Disordered" evidence="1">
    <location>
        <begin position="1"/>
        <end position="149"/>
    </location>
</feature>
<proteinExistence type="predicted"/>
<accession>A0AAD4QUN0</accession>
<evidence type="ECO:0000313" key="3">
    <source>
        <dbReference type="Proteomes" id="UP001201812"/>
    </source>
</evidence>
<feature type="compositionally biased region" description="Basic and acidic residues" evidence="1">
    <location>
        <begin position="24"/>
        <end position="48"/>
    </location>
</feature>
<name>A0AAD4QUN0_9BILA</name>
<sequence>MPVRPRCTAAAPARRPAPTLPPPERPHPREDRRGAEPCTPEREPEGRERRHHPGDQQRGAVEALRHGTPAAHRGTAPHLQRREHRGSHQRHRAARRWSLQRLVGLHVCRSGTGAPERDPGREPDAQHQHDQLGHGLQEHEHRHRRAHRGVPQRFMKAPARHEEQLQVVEQRAQRVEVQQQHHERIAPVAPRHRGGQHPAHRDAAHHRDPDARQRIGAAQLLGLGRVGPELGGHVDKHHRGIDGHGDEREIARQAQCLRLEGGRRHGGNTFAFHDAGRGLCGGVLRKGERIGWRRAPPVGSVRECGFAGLLWLGSDVDRLRADQPPLLHLLARMRHPAAHAAGREHAVKLSRPKPRASSSSAV</sequence>
<gene>
    <name evidence="2" type="ORF">DdX_22161</name>
</gene>
<feature type="compositionally biased region" description="Basic and acidic residues" evidence="1">
    <location>
        <begin position="115"/>
        <end position="140"/>
    </location>
</feature>
<reference evidence="2" key="1">
    <citation type="submission" date="2022-01" db="EMBL/GenBank/DDBJ databases">
        <title>Genome Sequence Resource for Two Populations of Ditylenchus destructor, the Migratory Endoparasitic Phytonematode.</title>
        <authorList>
            <person name="Zhang H."/>
            <person name="Lin R."/>
            <person name="Xie B."/>
        </authorList>
    </citation>
    <scope>NUCLEOTIDE SEQUENCE</scope>
    <source>
        <strain evidence="2">BazhouSP</strain>
    </source>
</reference>
<feature type="region of interest" description="Disordered" evidence="1">
    <location>
        <begin position="341"/>
        <end position="362"/>
    </location>
</feature>
<dbReference type="AlphaFoldDB" id="A0AAD4QUN0"/>
<feature type="compositionally biased region" description="Basic residues" evidence="1">
    <location>
        <begin position="79"/>
        <end position="95"/>
    </location>
</feature>